<comment type="similarity">
    <text evidence="11">Belongs to the EPSP synthase family. MurA subfamily.</text>
</comment>
<dbReference type="InterPro" id="IPR001986">
    <property type="entry name" value="Enolpyruvate_Tfrase_dom"/>
</dbReference>
<protein>
    <recommendedName>
        <fullName evidence="13">UDP-N-acetylglucosamine 1-carboxyvinyltransferase</fullName>
        <ecNumber evidence="12">2.5.1.7</ecNumber>
    </recommendedName>
    <alternativeName>
        <fullName evidence="14">Enoylpyruvate transferase</fullName>
    </alternativeName>
    <alternativeName>
        <fullName evidence="15">UDP-N-acetylglucosamine enolpyruvyl transferase</fullName>
    </alternativeName>
</protein>
<evidence type="ECO:0000256" key="8">
    <source>
        <dbReference type="ARBA" id="ARBA00023306"/>
    </source>
</evidence>
<evidence type="ECO:0000259" key="17">
    <source>
        <dbReference type="Pfam" id="PF00275"/>
    </source>
</evidence>
<dbReference type="Pfam" id="PF00275">
    <property type="entry name" value="EPSP_synthase"/>
    <property type="match status" value="1"/>
</dbReference>
<dbReference type="EC" id="2.5.1.7" evidence="12"/>
<dbReference type="PANTHER" id="PTHR43783">
    <property type="entry name" value="UDP-N-ACETYLGLUCOSAMINE 1-CARBOXYVINYLTRANSFERASE"/>
    <property type="match status" value="1"/>
</dbReference>
<dbReference type="GO" id="GO:0071555">
    <property type="term" value="P:cell wall organization"/>
    <property type="evidence" value="ECO:0007669"/>
    <property type="project" value="UniProtKB-KW"/>
</dbReference>
<sequence>MEIAPTRMTGVDAVTVRPGRPLVGTVRADGSKNAALPLLAAAASLCRSVHLSGVPASADVQTMLALLQRCGYRIAHPVSEPGAVIVLPHGGPVDMPGLASAARIRASYYLVPPLLAACGQATLPWPGGCQIGDRGMDLHFAVYEAFGDTVLLDDAGYRVLAAKRARDKVTLTLPFRSRGASIAAMCRTVASGSRLELGNPNLSPETTGVLAALTTAGWAAHASAEKITLVPPPGVPAGTVAWTVPGDKIEAGTLACAIAATGGEGRIEGVNGPDLKALAGLLDWAGIPVTLAHDAITVHQARDVSRRPLRGIASLAPDGLDADFEPALMALALNLPGIHLFSDDINPGRHANLLPQLASLGAAIEELSPTQCRLSGPQRLGGAAVKATDIRTGSALLIAALNARGATTVSGLDQLRRGHADLPAKLRTLGADITEVPR</sequence>
<evidence type="ECO:0000256" key="11">
    <source>
        <dbReference type="ARBA" id="ARBA00038367"/>
    </source>
</evidence>
<comment type="caution">
    <text evidence="18">The sequence shown here is derived from an EMBL/GenBank/DDBJ whole genome shotgun (WGS) entry which is preliminary data.</text>
</comment>
<comment type="function">
    <text evidence="10">Cell wall formation. Adds enolpyruvyl to UDP-N-acetylglucosamine.</text>
</comment>
<reference evidence="19" key="1">
    <citation type="submission" date="2020-05" db="EMBL/GenBank/DDBJ databases">
        <title>Classification of alakaliphilic streptomycetes isolated from an alkaline soil next to Lonar Crater, India and a proposal for the recognition of Streptomyces alkaliterrae sp. nov.</title>
        <authorList>
            <person name="Golinska P."/>
        </authorList>
    </citation>
    <scope>NUCLEOTIDE SEQUENCE [LARGE SCALE GENOMIC DNA]</scope>
    <source>
        <strain evidence="19">OF3</strain>
    </source>
</reference>
<dbReference type="RefSeq" id="WP_181354645.1">
    <property type="nucleotide sequence ID" value="NZ_JABJWZ010000131.1"/>
</dbReference>
<dbReference type="GO" id="GO:0008760">
    <property type="term" value="F:UDP-N-acetylglucosamine 1-carboxyvinyltransferase activity"/>
    <property type="evidence" value="ECO:0007669"/>
    <property type="project" value="UniProtKB-EC"/>
</dbReference>
<evidence type="ECO:0000313" key="19">
    <source>
        <dbReference type="Proteomes" id="UP000525686"/>
    </source>
</evidence>
<keyword evidence="8" id="KW-0131">Cell cycle</keyword>
<keyword evidence="6" id="KW-0133">Cell shape</keyword>
<evidence type="ECO:0000256" key="12">
    <source>
        <dbReference type="ARBA" id="ARBA00039108"/>
    </source>
</evidence>
<dbReference type="GO" id="GO:0005737">
    <property type="term" value="C:cytoplasm"/>
    <property type="evidence" value="ECO:0007669"/>
    <property type="project" value="UniProtKB-SubCell"/>
</dbReference>
<evidence type="ECO:0000256" key="7">
    <source>
        <dbReference type="ARBA" id="ARBA00022984"/>
    </source>
</evidence>
<evidence type="ECO:0000256" key="14">
    <source>
        <dbReference type="ARBA" id="ARBA00042443"/>
    </source>
</evidence>
<comment type="catalytic activity">
    <reaction evidence="16">
        <text>phosphoenolpyruvate + UDP-N-acetyl-alpha-D-glucosamine = UDP-N-acetyl-3-O-(1-carboxyvinyl)-alpha-D-glucosamine + phosphate</text>
        <dbReference type="Rhea" id="RHEA:18681"/>
        <dbReference type="ChEBI" id="CHEBI:43474"/>
        <dbReference type="ChEBI" id="CHEBI:57705"/>
        <dbReference type="ChEBI" id="CHEBI:58702"/>
        <dbReference type="ChEBI" id="CHEBI:68483"/>
        <dbReference type="EC" id="2.5.1.7"/>
    </reaction>
</comment>
<accession>A0A7W3WLR3</accession>
<evidence type="ECO:0000256" key="2">
    <source>
        <dbReference type="ARBA" id="ARBA00004752"/>
    </source>
</evidence>
<organism evidence="18 19">
    <name type="scientific">Streptomyces alkaliterrae</name>
    <dbReference type="NCBI Taxonomy" id="2213162"/>
    <lineage>
        <taxon>Bacteria</taxon>
        <taxon>Bacillati</taxon>
        <taxon>Actinomycetota</taxon>
        <taxon>Actinomycetes</taxon>
        <taxon>Kitasatosporales</taxon>
        <taxon>Streptomycetaceae</taxon>
        <taxon>Streptomyces</taxon>
    </lineage>
</organism>
<keyword evidence="3" id="KW-0963">Cytoplasm</keyword>
<evidence type="ECO:0000256" key="4">
    <source>
        <dbReference type="ARBA" id="ARBA00022618"/>
    </source>
</evidence>
<evidence type="ECO:0000313" key="18">
    <source>
        <dbReference type="EMBL" id="MBB1254686.1"/>
    </source>
</evidence>
<dbReference type="Proteomes" id="UP000525686">
    <property type="component" value="Unassembled WGS sequence"/>
</dbReference>
<dbReference type="Gene3D" id="3.65.10.10">
    <property type="entry name" value="Enolpyruvate transferase domain"/>
    <property type="match status" value="2"/>
</dbReference>
<evidence type="ECO:0000256" key="1">
    <source>
        <dbReference type="ARBA" id="ARBA00004496"/>
    </source>
</evidence>
<dbReference type="GO" id="GO:0051301">
    <property type="term" value="P:cell division"/>
    <property type="evidence" value="ECO:0007669"/>
    <property type="project" value="UniProtKB-KW"/>
</dbReference>
<dbReference type="InterPro" id="IPR036968">
    <property type="entry name" value="Enolpyruvate_Tfrase_sf"/>
</dbReference>
<gene>
    <name evidence="18" type="ORF">H3146_15130</name>
</gene>
<feature type="domain" description="Enolpyruvate transferase" evidence="17">
    <location>
        <begin position="16"/>
        <end position="425"/>
    </location>
</feature>
<dbReference type="GO" id="GO:0009252">
    <property type="term" value="P:peptidoglycan biosynthetic process"/>
    <property type="evidence" value="ECO:0007669"/>
    <property type="project" value="UniProtKB-KW"/>
</dbReference>
<dbReference type="InterPro" id="IPR050068">
    <property type="entry name" value="MurA_subfamily"/>
</dbReference>
<evidence type="ECO:0000256" key="6">
    <source>
        <dbReference type="ARBA" id="ARBA00022960"/>
    </source>
</evidence>
<dbReference type="SUPFAM" id="SSF55205">
    <property type="entry name" value="EPT/RTPC-like"/>
    <property type="match status" value="1"/>
</dbReference>
<evidence type="ECO:0000256" key="9">
    <source>
        <dbReference type="ARBA" id="ARBA00023316"/>
    </source>
</evidence>
<dbReference type="EMBL" id="JABJWZ010000131">
    <property type="protein sequence ID" value="MBB1254686.1"/>
    <property type="molecule type" value="Genomic_DNA"/>
</dbReference>
<proteinExistence type="inferred from homology"/>
<comment type="subcellular location">
    <subcellularLocation>
        <location evidence="1">Cytoplasm</location>
    </subcellularLocation>
</comment>
<name>A0A7W3WLR3_9ACTN</name>
<dbReference type="PANTHER" id="PTHR43783:SF1">
    <property type="entry name" value="UDP-N-ACETYLGLUCOSAMINE 1-CARBOXYVINYLTRANSFERASE"/>
    <property type="match status" value="1"/>
</dbReference>
<comment type="pathway">
    <text evidence="2">Cell wall biogenesis; peptidoglycan biosynthesis.</text>
</comment>
<evidence type="ECO:0000256" key="16">
    <source>
        <dbReference type="ARBA" id="ARBA00047527"/>
    </source>
</evidence>
<evidence type="ECO:0000256" key="13">
    <source>
        <dbReference type="ARBA" id="ARBA00039754"/>
    </source>
</evidence>
<keyword evidence="5 18" id="KW-0808">Transferase</keyword>
<keyword evidence="4" id="KW-0132">Cell division</keyword>
<dbReference type="AlphaFoldDB" id="A0A7W3WLR3"/>
<keyword evidence="9" id="KW-0961">Cell wall biogenesis/degradation</keyword>
<dbReference type="GO" id="GO:0008360">
    <property type="term" value="P:regulation of cell shape"/>
    <property type="evidence" value="ECO:0007669"/>
    <property type="project" value="UniProtKB-KW"/>
</dbReference>
<evidence type="ECO:0000256" key="5">
    <source>
        <dbReference type="ARBA" id="ARBA00022679"/>
    </source>
</evidence>
<evidence type="ECO:0000256" key="3">
    <source>
        <dbReference type="ARBA" id="ARBA00022490"/>
    </source>
</evidence>
<evidence type="ECO:0000256" key="10">
    <source>
        <dbReference type="ARBA" id="ARBA00037534"/>
    </source>
</evidence>
<keyword evidence="7" id="KW-0573">Peptidoglycan synthesis</keyword>
<evidence type="ECO:0000256" key="15">
    <source>
        <dbReference type="ARBA" id="ARBA00042842"/>
    </source>
</evidence>
<dbReference type="InterPro" id="IPR013792">
    <property type="entry name" value="RNA3'P_cycl/enolpyr_Trfase_a/b"/>
</dbReference>